<dbReference type="InterPro" id="IPR000276">
    <property type="entry name" value="GPCR_Rhodpsn"/>
</dbReference>
<dbReference type="HOGENOM" id="CLU_087184_0_0_1"/>
<feature type="transmembrane region" description="Helical" evidence="5">
    <location>
        <begin position="242"/>
        <end position="267"/>
    </location>
</feature>
<dbReference type="eggNOG" id="ENOG502R6QI">
    <property type="taxonomic scope" value="Eukaryota"/>
</dbReference>
<feature type="transmembrane region" description="Helical" evidence="5">
    <location>
        <begin position="164"/>
        <end position="187"/>
    </location>
</feature>
<evidence type="ECO:0000259" key="6">
    <source>
        <dbReference type="PROSITE" id="PS50262"/>
    </source>
</evidence>
<dbReference type="AlphaFoldDB" id="Q20156"/>
<dbReference type="SMR" id="Q20156"/>
<gene>
    <name evidence="7 9" type="primary">srsx-22</name>
    <name evidence="7" type="ORF">CELE_F38E1.8</name>
    <name evidence="9" type="ORF">F38E1.8</name>
</gene>
<dbReference type="AGR" id="WB:WBGene00018180"/>
<keyword evidence="3 5" id="KW-1133">Transmembrane helix</keyword>
<keyword evidence="2 5" id="KW-0812">Transmembrane</keyword>
<evidence type="ECO:0000256" key="5">
    <source>
        <dbReference type="SAM" id="Phobius"/>
    </source>
</evidence>
<dbReference type="STRING" id="6239.F38E1.8.1"/>
<evidence type="ECO:0000256" key="2">
    <source>
        <dbReference type="ARBA" id="ARBA00022692"/>
    </source>
</evidence>
<dbReference type="InterPro" id="IPR047130">
    <property type="entry name" value="7TM_GPCR_Srsx_nematod"/>
</dbReference>
<dbReference type="CTD" id="185465"/>
<dbReference type="PROSITE" id="PS50262">
    <property type="entry name" value="G_PROTEIN_RECEP_F1_2"/>
    <property type="match status" value="1"/>
</dbReference>
<dbReference type="InterPro" id="IPR017452">
    <property type="entry name" value="GPCR_Rhodpsn_7TM"/>
</dbReference>
<dbReference type="UCSC" id="F38E1.8">
    <property type="organism name" value="c. elegans"/>
</dbReference>
<keyword evidence="4 5" id="KW-0472">Membrane</keyword>
<dbReference type="OrthoDB" id="5820127at2759"/>
<dbReference type="GeneID" id="185465"/>
<name>Q20156_CAEEL</name>
<evidence type="ECO:0000256" key="3">
    <source>
        <dbReference type="ARBA" id="ARBA00022989"/>
    </source>
</evidence>
<reference evidence="7 8" key="1">
    <citation type="journal article" date="1998" name="Science">
        <title>Genome sequence of the nematode C. elegans: a platform for investigating biology.</title>
        <authorList>
            <consortium name="The C. elegans sequencing consortium"/>
            <person name="Sulson J.E."/>
            <person name="Waterston R."/>
        </authorList>
    </citation>
    <scope>NUCLEOTIDE SEQUENCE [LARGE SCALE GENOMIC DNA]</scope>
    <source>
        <strain evidence="7 8">Bristol N2</strain>
    </source>
</reference>
<dbReference type="OMA" id="NANSHVK"/>
<dbReference type="GO" id="GO:0004930">
    <property type="term" value="F:G protein-coupled receptor activity"/>
    <property type="evidence" value="ECO:0007669"/>
    <property type="project" value="InterPro"/>
</dbReference>
<evidence type="ECO:0000256" key="4">
    <source>
        <dbReference type="ARBA" id="ARBA00023136"/>
    </source>
</evidence>
<dbReference type="PhylomeDB" id="Q20156"/>
<feature type="transmembrane region" description="Helical" evidence="5">
    <location>
        <begin position="43"/>
        <end position="61"/>
    </location>
</feature>
<dbReference type="Pfam" id="PF10320">
    <property type="entry name" value="7TM_GPCR_Srsx"/>
    <property type="match status" value="1"/>
</dbReference>
<accession>Q20156</accession>
<dbReference type="PIR" id="T34253">
    <property type="entry name" value="T34253"/>
</dbReference>
<dbReference type="FunCoup" id="Q20156">
    <property type="interactions" value="3"/>
</dbReference>
<evidence type="ECO:0000313" key="9">
    <source>
        <dbReference type="WormBase" id="F38E1.8"/>
    </source>
</evidence>
<dbReference type="InParanoid" id="Q20156"/>
<feature type="transmembrane region" description="Helical" evidence="5">
    <location>
        <begin position="81"/>
        <end position="102"/>
    </location>
</feature>
<evidence type="ECO:0000313" key="7">
    <source>
        <dbReference type="EMBL" id="CCD63660.1"/>
    </source>
</evidence>
<dbReference type="InterPro" id="IPR019424">
    <property type="entry name" value="7TM_GPCR_Srsx"/>
</dbReference>
<evidence type="ECO:0000313" key="8">
    <source>
        <dbReference type="Proteomes" id="UP000001940"/>
    </source>
</evidence>
<dbReference type="Gene3D" id="1.20.1070.10">
    <property type="entry name" value="Rhodopsin 7-helix transmembrane proteins"/>
    <property type="match status" value="1"/>
</dbReference>
<dbReference type="CDD" id="cd00637">
    <property type="entry name" value="7tm_classA_rhodopsin-like"/>
    <property type="match status" value="1"/>
</dbReference>
<dbReference type="SUPFAM" id="SSF81321">
    <property type="entry name" value="Family A G protein-coupled receptor-like"/>
    <property type="match status" value="1"/>
</dbReference>
<sequence>MVDPLLSLLKIVVYIIFATIGVFGNLAIVIITFKYKSLQSRCCVLIGIMAFFNLFYCIYFIQLRVMMIMEIYNITNNLCFFLSIYGIFSLNMQSMIGLFIGLDRLYSVSFPVKYSTIPVYQYGIVFSCCCILSLVVSLAKLFYLSEDIVLTVCYPTTSMYGVPLSIWLGMNFSIAVVVIFVYGGAHIKCRKLKNANSHVKLVESVNRILKSMIVVISLYVCTWFLALLVIFCTYVLKMDNPFVIALESVTGSLILCNSSMNIFIYFWRTPEYRKAILQFYGEITFKSKEASRIQVSFIPKNQLVLI</sequence>
<feature type="transmembrane region" description="Helical" evidence="5">
    <location>
        <begin position="122"/>
        <end position="144"/>
    </location>
</feature>
<dbReference type="RefSeq" id="NP_505153.2">
    <property type="nucleotide sequence ID" value="NM_072752.3"/>
</dbReference>
<evidence type="ECO:0000256" key="1">
    <source>
        <dbReference type="ARBA" id="ARBA00004370"/>
    </source>
</evidence>
<dbReference type="WormBase" id="F38E1.8">
    <property type="protein sequence ID" value="CE38183"/>
    <property type="gene ID" value="WBGene00018180"/>
    <property type="gene designation" value="srsx-22"/>
</dbReference>
<dbReference type="PaxDb" id="6239-F38E1.8"/>
<protein>
    <submittedName>
        <fullName evidence="7">G-protein coupled receptors family 1 profile domain-containing protein</fullName>
    </submittedName>
</protein>
<dbReference type="KEGG" id="cel:CELE_F38E1.8"/>
<dbReference type="PANTHER" id="PTHR23360">
    <property type="entry name" value="G-PROTEIN COUPLED RECEPTORS FAMILY 1 PROFILE DOMAIN-CONTAINING PROTEIN-RELATED"/>
    <property type="match status" value="1"/>
</dbReference>
<feature type="transmembrane region" description="Helical" evidence="5">
    <location>
        <begin position="12"/>
        <end position="31"/>
    </location>
</feature>
<dbReference type="Proteomes" id="UP000001940">
    <property type="component" value="Chromosome V"/>
</dbReference>
<organism evidence="7 8">
    <name type="scientific">Caenorhabditis elegans</name>
    <dbReference type="NCBI Taxonomy" id="6239"/>
    <lineage>
        <taxon>Eukaryota</taxon>
        <taxon>Metazoa</taxon>
        <taxon>Ecdysozoa</taxon>
        <taxon>Nematoda</taxon>
        <taxon>Chromadorea</taxon>
        <taxon>Rhabditida</taxon>
        <taxon>Rhabditina</taxon>
        <taxon>Rhabditomorpha</taxon>
        <taxon>Rhabditoidea</taxon>
        <taxon>Rhabditidae</taxon>
        <taxon>Peloderinae</taxon>
        <taxon>Caenorhabditis</taxon>
    </lineage>
</organism>
<feature type="transmembrane region" description="Helical" evidence="5">
    <location>
        <begin position="208"/>
        <end position="236"/>
    </location>
</feature>
<dbReference type="GO" id="GO:0016020">
    <property type="term" value="C:membrane"/>
    <property type="evidence" value="ECO:0007669"/>
    <property type="project" value="UniProtKB-SubCell"/>
</dbReference>
<keyword evidence="7" id="KW-0675">Receptor</keyword>
<dbReference type="EMBL" id="BX284605">
    <property type="protein sequence ID" value="CCD63660.1"/>
    <property type="molecule type" value="Genomic_DNA"/>
</dbReference>
<dbReference type="PANTHER" id="PTHR23360:SF16">
    <property type="entry name" value="G-PROTEIN COUPLED RECEPTORS FAMILY 1 PROFILE DOMAIN-CONTAINING PROTEIN"/>
    <property type="match status" value="1"/>
</dbReference>
<proteinExistence type="predicted"/>
<dbReference type="SMART" id="SM01381">
    <property type="entry name" value="7TM_GPCR_Srsx"/>
    <property type="match status" value="1"/>
</dbReference>
<keyword evidence="8" id="KW-1185">Reference proteome</keyword>
<feature type="domain" description="G-protein coupled receptors family 1 profile" evidence="6">
    <location>
        <begin position="24"/>
        <end position="265"/>
    </location>
</feature>
<comment type="subcellular location">
    <subcellularLocation>
        <location evidence="1">Membrane</location>
    </subcellularLocation>
</comment>
<dbReference type="PRINTS" id="PR00237">
    <property type="entry name" value="GPCRRHODOPSN"/>
</dbReference>